<dbReference type="RefSeq" id="WP_067455223.1">
    <property type="nucleotide sequence ID" value="NZ_SMFR01000001.1"/>
</dbReference>
<dbReference type="EMBL" id="SMFR01000001">
    <property type="protein sequence ID" value="TCK00542.1"/>
    <property type="molecule type" value="Genomic_DNA"/>
</dbReference>
<dbReference type="InterPro" id="IPR056908">
    <property type="entry name" value="Gp80-like"/>
</dbReference>
<organism evidence="1 2">
    <name type="scientific">Nocardia alba</name>
    <dbReference type="NCBI Taxonomy" id="225051"/>
    <lineage>
        <taxon>Bacteria</taxon>
        <taxon>Bacillati</taxon>
        <taxon>Actinomycetota</taxon>
        <taxon>Actinomycetes</taxon>
        <taxon>Mycobacteriales</taxon>
        <taxon>Nocardiaceae</taxon>
        <taxon>Nocardia</taxon>
    </lineage>
</organism>
<sequence length="120" mass="12060">MAIAVATTRQALADAYKNVAGSNTVYISVHTADPGTTGANEASGGSPAYARKQSAWTSGTGGVVTGSQVTIDLPAGSYTYVGLWKTLAGGSADFIDKVAISSTTLGAQGQLLITPTFTQS</sequence>
<dbReference type="Proteomes" id="UP000294856">
    <property type="component" value="Unassembled WGS sequence"/>
</dbReference>
<accession>A0A4R1G920</accession>
<evidence type="ECO:0000313" key="2">
    <source>
        <dbReference type="Proteomes" id="UP000294856"/>
    </source>
</evidence>
<protein>
    <submittedName>
        <fullName evidence="1">Uncharacterized protein</fullName>
    </submittedName>
</protein>
<proteinExistence type="predicted"/>
<dbReference type="OrthoDB" id="4556155at2"/>
<gene>
    <name evidence="1" type="ORF">DFR71_1545</name>
</gene>
<dbReference type="AlphaFoldDB" id="A0A4R1G920"/>
<name>A0A4R1G920_9NOCA</name>
<keyword evidence="2" id="KW-1185">Reference proteome</keyword>
<comment type="caution">
    <text evidence="1">The sequence shown here is derived from an EMBL/GenBank/DDBJ whole genome shotgun (WGS) entry which is preliminary data.</text>
</comment>
<dbReference type="Pfam" id="PF23140">
    <property type="entry name" value="Gp80"/>
    <property type="match status" value="1"/>
</dbReference>
<dbReference type="STRING" id="1210063.GCA_001612665_04726"/>
<evidence type="ECO:0000313" key="1">
    <source>
        <dbReference type="EMBL" id="TCK00542.1"/>
    </source>
</evidence>
<reference evidence="1 2" key="1">
    <citation type="submission" date="2019-03" db="EMBL/GenBank/DDBJ databases">
        <title>Genomic Encyclopedia of Type Strains, Phase IV (KMG-IV): sequencing the most valuable type-strain genomes for metagenomic binning, comparative biology and taxonomic classification.</title>
        <authorList>
            <person name="Goeker M."/>
        </authorList>
    </citation>
    <scope>NUCLEOTIDE SEQUENCE [LARGE SCALE GENOMIC DNA]</scope>
    <source>
        <strain evidence="1 2">DSM 44684</strain>
    </source>
</reference>